<keyword evidence="19" id="KW-1185">Reference proteome</keyword>
<evidence type="ECO:0000256" key="1">
    <source>
        <dbReference type="ARBA" id="ARBA00004251"/>
    </source>
</evidence>
<dbReference type="InterPro" id="IPR002126">
    <property type="entry name" value="Cadherin-like_dom"/>
</dbReference>
<evidence type="ECO:0000256" key="3">
    <source>
        <dbReference type="ARBA" id="ARBA00022692"/>
    </source>
</evidence>
<feature type="domain" description="Cadherin" evidence="16">
    <location>
        <begin position="357"/>
        <end position="469"/>
    </location>
</feature>
<evidence type="ECO:0000256" key="10">
    <source>
        <dbReference type="ARBA" id="ARBA00023136"/>
    </source>
</evidence>
<keyword evidence="9 14" id="KW-1133">Transmembrane helix</keyword>
<evidence type="ECO:0000256" key="5">
    <source>
        <dbReference type="ARBA" id="ARBA00022729"/>
    </source>
</evidence>
<dbReference type="Pfam" id="PF00028">
    <property type="entry name" value="Cadherin"/>
    <property type="match status" value="3"/>
</dbReference>
<feature type="domain" description="Cadherin" evidence="16">
    <location>
        <begin position="576"/>
        <end position="675"/>
    </location>
</feature>
<feature type="chain" id="PRO_5036412717" description="Cadherin domain-containing protein" evidence="15">
    <location>
        <begin position="21"/>
        <end position="1082"/>
    </location>
</feature>
<dbReference type="InterPro" id="IPR015919">
    <property type="entry name" value="Cadherin-like_sf"/>
</dbReference>
<evidence type="ECO:0000256" key="4">
    <source>
        <dbReference type="ARBA" id="ARBA00022723"/>
    </source>
</evidence>
<dbReference type="Proteomes" id="UP000663852">
    <property type="component" value="Unassembled WGS sequence"/>
</dbReference>
<keyword evidence="2" id="KW-1003">Cell membrane</keyword>
<evidence type="ECO:0000256" key="14">
    <source>
        <dbReference type="SAM" id="Phobius"/>
    </source>
</evidence>
<feature type="region of interest" description="Disordered" evidence="13">
    <location>
        <begin position="907"/>
        <end position="926"/>
    </location>
</feature>
<organism evidence="18 19">
    <name type="scientific">Adineta ricciae</name>
    <name type="common">Rotifer</name>
    <dbReference type="NCBI Taxonomy" id="249248"/>
    <lineage>
        <taxon>Eukaryota</taxon>
        <taxon>Metazoa</taxon>
        <taxon>Spiralia</taxon>
        <taxon>Gnathifera</taxon>
        <taxon>Rotifera</taxon>
        <taxon>Eurotatoria</taxon>
        <taxon>Bdelloidea</taxon>
        <taxon>Adinetida</taxon>
        <taxon>Adinetidae</taxon>
        <taxon>Adineta</taxon>
    </lineage>
</organism>
<proteinExistence type="predicted"/>
<feature type="domain" description="Cadherin" evidence="16">
    <location>
        <begin position="22"/>
        <end position="127"/>
    </location>
</feature>
<comment type="caution">
    <text evidence="18">The sequence shown here is derived from an EMBL/GenBank/DDBJ whole genome shotgun (WGS) entry which is preliminary data.</text>
</comment>
<evidence type="ECO:0000256" key="15">
    <source>
        <dbReference type="SAM" id="SignalP"/>
    </source>
</evidence>
<evidence type="ECO:0000256" key="6">
    <source>
        <dbReference type="ARBA" id="ARBA00022737"/>
    </source>
</evidence>
<evidence type="ECO:0000256" key="8">
    <source>
        <dbReference type="ARBA" id="ARBA00022889"/>
    </source>
</evidence>
<dbReference type="PROSITE" id="PS00232">
    <property type="entry name" value="CADHERIN_1"/>
    <property type="match status" value="2"/>
</dbReference>
<dbReference type="GO" id="GO:0005886">
    <property type="term" value="C:plasma membrane"/>
    <property type="evidence" value="ECO:0007669"/>
    <property type="project" value="UniProtKB-SubCell"/>
</dbReference>
<evidence type="ECO:0000313" key="17">
    <source>
        <dbReference type="EMBL" id="CAF1045479.1"/>
    </source>
</evidence>
<feature type="region of interest" description="Disordered" evidence="13">
    <location>
        <begin position="1005"/>
        <end position="1032"/>
    </location>
</feature>
<dbReference type="InterPro" id="IPR013164">
    <property type="entry name" value="Cadherin_N"/>
</dbReference>
<dbReference type="InterPro" id="IPR050174">
    <property type="entry name" value="Protocadherin/Cadherin-CA"/>
</dbReference>
<dbReference type="CDD" id="cd11304">
    <property type="entry name" value="Cadherin_repeat"/>
    <property type="match status" value="6"/>
</dbReference>
<accession>A0A816BXR6</accession>
<feature type="region of interest" description="Disordered" evidence="13">
    <location>
        <begin position="933"/>
        <end position="958"/>
    </location>
</feature>
<dbReference type="PROSITE" id="PS50268">
    <property type="entry name" value="CADHERIN_2"/>
    <property type="match status" value="7"/>
</dbReference>
<dbReference type="FunFam" id="2.60.40.60:FF:000005">
    <property type="entry name" value="Protocadherin 9"/>
    <property type="match status" value="1"/>
</dbReference>
<dbReference type="PANTHER" id="PTHR24028">
    <property type="entry name" value="CADHERIN-87A"/>
    <property type="match status" value="1"/>
</dbReference>
<reference evidence="18" key="1">
    <citation type="submission" date="2021-02" db="EMBL/GenBank/DDBJ databases">
        <authorList>
            <person name="Nowell W R."/>
        </authorList>
    </citation>
    <scope>NUCLEOTIDE SEQUENCE</scope>
</reference>
<evidence type="ECO:0000313" key="19">
    <source>
        <dbReference type="Proteomes" id="UP000663828"/>
    </source>
</evidence>
<evidence type="ECO:0000256" key="7">
    <source>
        <dbReference type="ARBA" id="ARBA00022837"/>
    </source>
</evidence>
<keyword evidence="10 14" id="KW-0472">Membrane</keyword>
<feature type="domain" description="Cadherin" evidence="16">
    <location>
        <begin position="240"/>
        <end position="346"/>
    </location>
</feature>
<dbReference type="GO" id="GO:0007156">
    <property type="term" value="P:homophilic cell adhesion via plasma membrane adhesion molecules"/>
    <property type="evidence" value="ECO:0007669"/>
    <property type="project" value="InterPro"/>
</dbReference>
<dbReference type="AlphaFoldDB" id="A0A816BXR6"/>
<evidence type="ECO:0000256" key="12">
    <source>
        <dbReference type="PROSITE-ProRule" id="PRU00043"/>
    </source>
</evidence>
<keyword evidence="11" id="KW-0325">Glycoprotein</keyword>
<keyword evidence="3 14" id="KW-0812">Transmembrane</keyword>
<dbReference type="OrthoDB" id="6252479at2759"/>
<gene>
    <name evidence="17" type="ORF">EDS130_LOCUS17154</name>
    <name evidence="18" type="ORF">XAT740_LOCUS49592</name>
</gene>
<dbReference type="FunFam" id="2.60.40.60:FF:000015">
    <property type="entry name" value="FAT atypical cadherin 1"/>
    <property type="match status" value="1"/>
</dbReference>
<feature type="domain" description="Cadherin" evidence="16">
    <location>
        <begin position="130"/>
        <end position="239"/>
    </location>
</feature>
<dbReference type="GO" id="GO:0005509">
    <property type="term" value="F:calcium ion binding"/>
    <property type="evidence" value="ECO:0007669"/>
    <property type="project" value="UniProtKB-UniRule"/>
</dbReference>
<evidence type="ECO:0000313" key="18">
    <source>
        <dbReference type="EMBL" id="CAF1616197.1"/>
    </source>
</evidence>
<keyword evidence="4" id="KW-0479">Metal-binding</keyword>
<feature type="domain" description="Cadherin" evidence="16">
    <location>
        <begin position="470"/>
        <end position="575"/>
    </location>
</feature>
<feature type="signal peptide" evidence="15">
    <location>
        <begin position="1"/>
        <end position="20"/>
    </location>
</feature>
<dbReference type="Pfam" id="PF08266">
    <property type="entry name" value="Cadherin_2"/>
    <property type="match status" value="1"/>
</dbReference>
<dbReference type="PRINTS" id="PR00205">
    <property type="entry name" value="CADHERIN"/>
</dbReference>
<dbReference type="PANTHER" id="PTHR24028:SF146">
    <property type="entry name" value="CADHERIN 96CB, ISOFORM D-RELATED"/>
    <property type="match status" value="1"/>
</dbReference>
<dbReference type="FunFam" id="2.60.40.60:FF:000123">
    <property type="entry name" value="Protocadherin beta 4"/>
    <property type="match status" value="1"/>
</dbReference>
<evidence type="ECO:0000256" key="11">
    <source>
        <dbReference type="ARBA" id="ARBA00023180"/>
    </source>
</evidence>
<dbReference type="EMBL" id="CAJNOR010007384">
    <property type="protein sequence ID" value="CAF1616197.1"/>
    <property type="molecule type" value="Genomic_DNA"/>
</dbReference>
<dbReference type="Gene3D" id="2.60.40.60">
    <property type="entry name" value="Cadherins"/>
    <property type="match status" value="7"/>
</dbReference>
<evidence type="ECO:0000256" key="2">
    <source>
        <dbReference type="ARBA" id="ARBA00022475"/>
    </source>
</evidence>
<comment type="subcellular location">
    <subcellularLocation>
        <location evidence="1">Cell membrane</location>
        <topology evidence="1">Single-pass type I membrane protein</topology>
    </subcellularLocation>
</comment>
<evidence type="ECO:0000256" key="9">
    <source>
        <dbReference type="ARBA" id="ARBA00022989"/>
    </source>
</evidence>
<feature type="domain" description="Cadherin" evidence="16">
    <location>
        <begin position="693"/>
        <end position="785"/>
    </location>
</feature>
<keyword evidence="6" id="KW-0677">Repeat</keyword>
<dbReference type="InterPro" id="IPR020894">
    <property type="entry name" value="Cadherin_CS"/>
</dbReference>
<sequence>MMVNHLFFIFILLSFSYIFCVPIELSEIIIPEHTSSGHLLLTLNSSTAQQRYSYRFVSSNHRELQQYFSLNSSTGELRIANDIDREKICTHRYVKCKFLLKIFELFHEALYHIPILIEDINDHRPLFPYESSTIQLHISENSPPYQSKLFIQQAYDQDQIDNQKQLQYELRNIDKTFPFRLETNVDVSNRLALVLIQPLDRERIDSYNCTLHVLDTAGHDEQLHITILIDDVNDQSPLFESEAYSVELSENTPINTTILQVHAIDADIGLNGQITYDFTDASKQFATTFALDKYTGLISLRSALDYEQRSSYVFYIQARDSGKEPRSSQTLVNITILDENDCSPKITFRFLPEIAYNPSKDLIEISESYPTDKFFAQIIVTDEDSSYRGQTRLWFEIIDEHKDADQSFYLYQIDNSTYFFNRTKPFDYERQQWHRLIFYAQDFDPKKPLQTSQILTIHVLDENDNPPRFIHSFYHLKLNENNRENSFIQQIEAFDSDSNENGRITYSILTNETSFPFYVEENTGKLFCSKSLDREKRDRYDFYLIAHDHGYPTSLSSKVHIRIDINDVNDNPPKFLNEQYDFTVEENSNKLEAVGIIRAYDLDLNSQLTYSISNERQFRYPFRINNNGEIFFQKSIDREIEDFYEFNVTVSDQKHQSQIPVTIQILDVNDCVPQWKTPSENNTVLIVNKDLLPIGSTIVKFEAIDQDEKSDGNGLVSYSIEEIYPSNDEFLILLSTGELILNSTAMVGRYRLLICARDNGRAIQHSSFMQFYLFIGDNKTNGSLFYDLHHNDQFFKINSFSTTKRMFLLSSFFISLAIILAFIVCMILILLCRYRRQKYLYYIKCKAAQAVVNNHKDLHDPTMNIVTNRLTDFDERHSSSNSSKLSLENLHQKRLIDHSSSPSYTGANIYTQSNHQHPEASSTIRLNQTTSDYYSNSSKHEEDVDEWTDEQQRPTMDGNNQWSIEKVLYPEWLYQGSKTTPTTKKNFNASTFVDMNSYRTFEMNGSTIGSNSTGRRTMSSSLTSNAQPSPKQVRFGCQQKIVEQTRSYPHLSTTIRQLRTGTTTTTTTTTTILKSDPDDTFI</sequence>
<feature type="transmembrane region" description="Helical" evidence="14">
    <location>
        <begin position="806"/>
        <end position="831"/>
    </location>
</feature>
<keyword evidence="5 15" id="KW-0732">Signal</keyword>
<keyword evidence="8" id="KW-0130">Cell adhesion</keyword>
<dbReference type="SUPFAM" id="SSF49313">
    <property type="entry name" value="Cadherin-like"/>
    <property type="match status" value="7"/>
</dbReference>
<evidence type="ECO:0000256" key="13">
    <source>
        <dbReference type="SAM" id="MobiDB-lite"/>
    </source>
</evidence>
<feature type="compositionally biased region" description="Polar residues" evidence="13">
    <location>
        <begin position="1005"/>
        <end position="1030"/>
    </location>
</feature>
<dbReference type="EMBL" id="CAJNOJ010000076">
    <property type="protein sequence ID" value="CAF1045479.1"/>
    <property type="molecule type" value="Genomic_DNA"/>
</dbReference>
<protein>
    <recommendedName>
        <fullName evidence="16">Cadherin domain-containing protein</fullName>
    </recommendedName>
</protein>
<name>A0A816BXR6_ADIRI</name>
<keyword evidence="7 12" id="KW-0106">Calcium</keyword>
<dbReference type="SMART" id="SM00112">
    <property type="entry name" value="CA"/>
    <property type="match status" value="7"/>
</dbReference>
<evidence type="ECO:0000259" key="16">
    <source>
        <dbReference type="PROSITE" id="PS50268"/>
    </source>
</evidence>
<dbReference type="Proteomes" id="UP000663828">
    <property type="component" value="Unassembled WGS sequence"/>
</dbReference>